<dbReference type="Pfam" id="PF09346">
    <property type="entry name" value="SMI1_KNR4"/>
    <property type="match status" value="1"/>
</dbReference>
<feature type="domain" description="Knr4/Smi1-like" evidence="1">
    <location>
        <begin position="17"/>
        <end position="131"/>
    </location>
</feature>
<evidence type="ECO:0000313" key="3">
    <source>
        <dbReference type="Proteomes" id="UP000184604"/>
    </source>
</evidence>
<organism evidence="2 3">
    <name type="scientific">Clostridium kluyveri</name>
    <dbReference type="NCBI Taxonomy" id="1534"/>
    <lineage>
        <taxon>Bacteria</taxon>
        <taxon>Bacillati</taxon>
        <taxon>Bacillota</taxon>
        <taxon>Clostridia</taxon>
        <taxon>Eubacteriales</taxon>
        <taxon>Clostridiaceae</taxon>
        <taxon>Clostridium</taxon>
    </lineage>
</organism>
<dbReference type="EMBL" id="CP018335">
    <property type="protein sequence ID" value="APM37709.1"/>
    <property type="molecule type" value="Genomic_DNA"/>
</dbReference>
<proteinExistence type="predicted"/>
<dbReference type="InterPro" id="IPR018958">
    <property type="entry name" value="Knr4/Smi1-like_dom"/>
</dbReference>
<sequence>MNESIKQYLSKMNLNASTTTADIEHTEQILSVQFPSDYRLFIEEFNGAEGEIGPNAYVAFWSLEDIVELNEAYEVNEFAPGLILIGSDGGDIAYAFDNRYDSKPIVEVPFIGMDLEEVKACANTFEEFLGYLYKS</sequence>
<dbReference type="SUPFAM" id="SSF160631">
    <property type="entry name" value="SMI1/KNR4-like"/>
    <property type="match status" value="1"/>
</dbReference>
<evidence type="ECO:0000259" key="1">
    <source>
        <dbReference type="SMART" id="SM00860"/>
    </source>
</evidence>
<dbReference type="InterPro" id="IPR037883">
    <property type="entry name" value="Knr4/Smi1-like_sf"/>
</dbReference>
<dbReference type="RefSeq" id="WP_073537397.1">
    <property type="nucleotide sequence ID" value="NZ_CP018335.1"/>
</dbReference>
<dbReference type="OrthoDB" id="9795554at2"/>
<dbReference type="Proteomes" id="UP000184604">
    <property type="component" value="Chromosome"/>
</dbReference>
<dbReference type="Gene3D" id="3.40.1580.10">
    <property type="entry name" value="SMI1/KNR4-like"/>
    <property type="match status" value="1"/>
</dbReference>
<reference evidence="2 3" key="1">
    <citation type="submission" date="2016-12" db="EMBL/GenBank/DDBJ databases">
        <title>Complete genome sequence of Clostridium kluyveri JZZ isolated from the pit mud of a Chinese flavor liquor-making factory.</title>
        <authorList>
            <person name="Wang Y."/>
        </authorList>
    </citation>
    <scope>NUCLEOTIDE SEQUENCE [LARGE SCALE GENOMIC DNA]</scope>
    <source>
        <strain evidence="2 3">JZZ</strain>
    </source>
</reference>
<gene>
    <name evidence="2" type="ORF">BS101_02560</name>
</gene>
<dbReference type="AlphaFoldDB" id="A0A1L5F3X3"/>
<protein>
    <recommendedName>
        <fullName evidence="1">Knr4/Smi1-like domain-containing protein</fullName>
    </recommendedName>
</protein>
<evidence type="ECO:0000313" key="2">
    <source>
        <dbReference type="EMBL" id="APM37709.1"/>
    </source>
</evidence>
<dbReference type="SMART" id="SM00860">
    <property type="entry name" value="SMI1_KNR4"/>
    <property type="match status" value="1"/>
</dbReference>
<accession>A0A1L5F3X3</accession>
<name>A0A1L5F3X3_CLOKL</name>